<evidence type="ECO:0000256" key="3">
    <source>
        <dbReference type="ARBA" id="ARBA00022679"/>
    </source>
</evidence>
<keyword evidence="3" id="KW-0808">Transferase</keyword>
<keyword evidence="1" id="KW-0813">Transport</keyword>
<keyword evidence="6" id="KW-0460">Magnesium</keyword>
<feature type="active site" description="Tele-phosphohistidine intermediate" evidence="5">
    <location>
        <position position="79"/>
    </location>
</feature>
<comment type="cofactor">
    <cofactor evidence="6">
        <name>Mg(2+)</name>
        <dbReference type="ChEBI" id="CHEBI:18420"/>
    </cofactor>
    <text evidence="6">Binds 1 Mg(2+) ion per trimer.</text>
</comment>
<protein>
    <submittedName>
        <fullName evidence="8">PTS Lac IIA</fullName>
    </submittedName>
</protein>
<evidence type="ECO:0000313" key="8">
    <source>
        <dbReference type="EMBL" id="KJY63181.1"/>
    </source>
</evidence>
<dbReference type="PROSITE" id="PS51095">
    <property type="entry name" value="PTS_EIIA_TYPE_3"/>
    <property type="match status" value="1"/>
</dbReference>
<dbReference type="HOGENOM" id="CLU_152490_1_0_9"/>
<dbReference type="GO" id="GO:0016740">
    <property type="term" value="F:transferase activity"/>
    <property type="evidence" value="ECO:0007669"/>
    <property type="project" value="UniProtKB-KW"/>
</dbReference>
<dbReference type="InterPro" id="IPR003188">
    <property type="entry name" value="PTS_IIA_lac/cel"/>
</dbReference>
<dbReference type="PANTHER" id="PTHR34382:SF7">
    <property type="entry name" value="PTS SYSTEM N,N'-DIACETYLCHITOBIOSE-SPECIFIC EIIA COMPONENT"/>
    <property type="match status" value="1"/>
</dbReference>
<dbReference type="Pfam" id="PF02255">
    <property type="entry name" value="PTS_IIA"/>
    <property type="match status" value="1"/>
</dbReference>
<feature type="modified residue" description="Phosphohistidine; by HPr" evidence="7">
    <location>
        <position position="79"/>
    </location>
</feature>
<comment type="caution">
    <text evidence="8">The sequence shown here is derived from an EMBL/GenBank/DDBJ whole genome shotgun (WGS) entry which is preliminary data.</text>
</comment>
<dbReference type="Proteomes" id="UP000033558">
    <property type="component" value="Unassembled WGS sequence"/>
</dbReference>
<keyword evidence="4" id="KW-0598">Phosphotransferase system</keyword>
<dbReference type="STRING" id="1218492.JG30_00890"/>
<evidence type="ECO:0000256" key="4">
    <source>
        <dbReference type="ARBA" id="ARBA00022683"/>
    </source>
</evidence>
<dbReference type="EMBL" id="JXJQ01000002">
    <property type="protein sequence ID" value="KJY63181.1"/>
    <property type="molecule type" value="Genomic_DNA"/>
</dbReference>
<organism evidence="8 9">
    <name type="scientific">Bombilactobacillus mellifer</name>
    <dbReference type="NCBI Taxonomy" id="1218492"/>
    <lineage>
        <taxon>Bacteria</taxon>
        <taxon>Bacillati</taxon>
        <taxon>Bacillota</taxon>
        <taxon>Bacilli</taxon>
        <taxon>Lactobacillales</taxon>
        <taxon>Lactobacillaceae</taxon>
        <taxon>Bombilactobacillus</taxon>
    </lineage>
</organism>
<sequence length="109" mass="12116">MAAIPTHLEILMGLIITGCNAKGAAFEAIKAAKKQNFVQALQKLQESDQFLSQAQQTQSQMLTETVAKKQSTVTFLMIHAQDHLMNARTFRDLAGELVDVYQQLLDHSN</sequence>
<accession>A0A0F4M028</accession>
<dbReference type="AlphaFoldDB" id="A0A0F4M028"/>
<gene>
    <name evidence="8" type="ORF">JG30_00890</name>
</gene>
<keyword evidence="6" id="KW-0479">Metal-binding</keyword>
<dbReference type="Gene3D" id="1.20.58.80">
    <property type="entry name" value="Phosphotransferase system, lactose/cellobiose-type IIA subunit"/>
    <property type="match status" value="1"/>
</dbReference>
<dbReference type="OrthoDB" id="350602at2"/>
<keyword evidence="2" id="KW-0762">Sugar transport</keyword>
<evidence type="ECO:0000256" key="7">
    <source>
        <dbReference type="PROSITE-ProRule" id="PRU00418"/>
    </source>
</evidence>
<evidence type="ECO:0000256" key="2">
    <source>
        <dbReference type="ARBA" id="ARBA00022597"/>
    </source>
</evidence>
<dbReference type="PANTHER" id="PTHR34382">
    <property type="entry name" value="PTS SYSTEM N,N'-DIACETYLCHITOBIOSE-SPECIFIC EIIA COMPONENT"/>
    <property type="match status" value="1"/>
</dbReference>
<dbReference type="PATRIC" id="fig|1218492.5.peg.202"/>
<evidence type="ECO:0000313" key="9">
    <source>
        <dbReference type="Proteomes" id="UP000033558"/>
    </source>
</evidence>
<reference evidence="8 9" key="1">
    <citation type="submission" date="2015-01" db="EMBL/GenBank/DDBJ databases">
        <title>Comparative genomics of the lactic acid bacteria isolated from the honey bee gut.</title>
        <authorList>
            <person name="Ellegaard K.M."/>
            <person name="Tamarit D."/>
            <person name="Javelind E."/>
            <person name="Olofsson T."/>
            <person name="Andersson S.G."/>
            <person name="Vasquez A."/>
        </authorList>
    </citation>
    <scope>NUCLEOTIDE SEQUENCE [LARGE SCALE GENOMIC DNA]</scope>
    <source>
        <strain evidence="8 9">Bin4</strain>
    </source>
</reference>
<dbReference type="PIRSF" id="PIRSF000699">
    <property type="entry name" value="PTS_IILac_III"/>
    <property type="match status" value="1"/>
</dbReference>
<name>A0A0F4M028_9LACO</name>
<keyword evidence="9" id="KW-1185">Reference proteome</keyword>
<evidence type="ECO:0000256" key="5">
    <source>
        <dbReference type="PIRSR" id="PIRSR000699-1"/>
    </source>
</evidence>
<dbReference type="SUPFAM" id="SSF46973">
    <property type="entry name" value="Enzyme IIa from lactose specific PTS, IIa-lac"/>
    <property type="match status" value="1"/>
</dbReference>
<dbReference type="GO" id="GO:0046872">
    <property type="term" value="F:metal ion binding"/>
    <property type="evidence" value="ECO:0007669"/>
    <property type="project" value="UniProtKB-KW"/>
</dbReference>
<feature type="binding site" evidence="6">
    <location>
        <position position="82"/>
    </location>
    <ligand>
        <name>Mg(2+)</name>
        <dbReference type="ChEBI" id="CHEBI:18420"/>
        <note>ligand shared between all trimeric partners</note>
    </ligand>
</feature>
<evidence type="ECO:0000256" key="6">
    <source>
        <dbReference type="PIRSR" id="PIRSR000699-2"/>
    </source>
</evidence>
<dbReference type="GO" id="GO:0009401">
    <property type="term" value="P:phosphoenolpyruvate-dependent sugar phosphotransferase system"/>
    <property type="evidence" value="ECO:0007669"/>
    <property type="project" value="UniProtKB-KW"/>
</dbReference>
<evidence type="ECO:0000256" key="1">
    <source>
        <dbReference type="ARBA" id="ARBA00022448"/>
    </source>
</evidence>
<dbReference type="RefSeq" id="WP_046315219.1">
    <property type="nucleotide sequence ID" value="NZ_JBHSZT010000003.1"/>
</dbReference>
<proteinExistence type="predicted"/>
<dbReference type="InterPro" id="IPR036542">
    <property type="entry name" value="PTS_IIA_lac/cel_sf"/>
</dbReference>